<gene>
    <name evidence="2" type="ORF">HAX54_028887</name>
</gene>
<evidence type="ECO:0000313" key="3">
    <source>
        <dbReference type="Proteomes" id="UP000823775"/>
    </source>
</evidence>
<accession>A0ABS8Y682</accession>
<dbReference type="EMBL" id="JACEIK010035552">
    <property type="protein sequence ID" value="MCE5166892.1"/>
    <property type="molecule type" value="Genomic_DNA"/>
</dbReference>
<feature type="compositionally biased region" description="Polar residues" evidence="1">
    <location>
        <begin position="59"/>
        <end position="76"/>
    </location>
</feature>
<comment type="caution">
    <text evidence="2">The sequence shown here is derived from an EMBL/GenBank/DDBJ whole genome shotgun (WGS) entry which is preliminary data.</text>
</comment>
<reference evidence="2 3" key="1">
    <citation type="journal article" date="2021" name="BMC Genomics">
        <title>Datura genome reveals duplications of psychoactive alkaloid biosynthetic genes and high mutation rate following tissue culture.</title>
        <authorList>
            <person name="Rajewski A."/>
            <person name="Carter-House D."/>
            <person name="Stajich J."/>
            <person name="Litt A."/>
        </authorList>
    </citation>
    <scope>NUCLEOTIDE SEQUENCE [LARGE SCALE GENOMIC DNA]</scope>
    <source>
        <strain evidence="2">AR-01</strain>
    </source>
</reference>
<feature type="region of interest" description="Disordered" evidence="1">
    <location>
        <begin position="44"/>
        <end position="83"/>
    </location>
</feature>
<evidence type="ECO:0000256" key="1">
    <source>
        <dbReference type="SAM" id="MobiDB-lite"/>
    </source>
</evidence>
<proteinExistence type="predicted"/>
<name>A0ABS8Y682_DATST</name>
<dbReference type="Proteomes" id="UP000823775">
    <property type="component" value="Unassembled WGS sequence"/>
</dbReference>
<feature type="compositionally biased region" description="Basic and acidic residues" evidence="1">
    <location>
        <begin position="45"/>
        <end position="58"/>
    </location>
</feature>
<organism evidence="2 3">
    <name type="scientific">Datura stramonium</name>
    <name type="common">Jimsonweed</name>
    <name type="synonym">Common thornapple</name>
    <dbReference type="NCBI Taxonomy" id="4076"/>
    <lineage>
        <taxon>Eukaryota</taxon>
        <taxon>Viridiplantae</taxon>
        <taxon>Streptophyta</taxon>
        <taxon>Embryophyta</taxon>
        <taxon>Tracheophyta</taxon>
        <taxon>Spermatophyta</taxon>
        <taxon>Magnoliopsida</taxon>
        <taxon>eudicotyledons</taxon>
        <taxon>Gunneridae</taxon>
        <taxon>Pentapetalae</taxon>
        <taxon>asterids</taxon>
        <taxon>lamiids</taxon>
        <taxon>Solanales</taxon>
        <taxon>Solanaceae</taxon>
        <taxon>Solanoideae</taxon>
        <taxon>Datureae</taxon>
        <taxon>Datura</taxon>
    </lineage>
</organism>
<keyword evidence="3" id="KW-1185">Reference proteome</keyword>
<protein>
    <submittedName>
        <fullName evidence="2">Uncharacterized protein</fullName>
    </submittedName>
</protein>
<feature type="non-terminal residue" evidence="2">
    <location>
        <position position="1"/>
    </location>
</feature>
<evidence type="ECO:0000313" key="2">
    <source>
        <dbReference type="EMBL" id="MCE5166892.1"/>
    </source>
</evidence>
<sequence>AKESLDVAYVYAHAEPPNVPRQASCATGSMPRPVSAHQRLICPVKSRDRSVPRCHDPSSHPSRNTGQGTPEGSKSTHGIIIAY</sequence>